<keyword evidence="1 2" id="KW-0732">Signal</keyword>
<reference evidence="4 5" key="1">
    <citation type="submission" date="2018-06" db="EMBL/GenBank/DDBJ databases">
        <title>The draft genome sequence of Crocinitomix sp. SM1701.</title>
        <authorList>
            <person name="Zhang X."/>
        </authorList>
    </citation>
    <scope>NUCLEOTIDE SEQUENCE [LARGE SCALE GENOMIC DNA]</scope>
    <source>
        <strain evidence="4 5">SM1701</strain>
    </source>
</reference>
<evidence type="ECO:0000313" key="5">
    <source>
        <dbReference type="Proteomes" id="UP000249248"/>
    </source>
</evidence>
<dbReference type="Pfam" id="PF18962">
    <property type="entry name" value="Por_Secre_tail"/>
    <property type="match status" value="1"/>
</dbReference>
<evidence type="ECO:0000259" key="3">
    <source>
        <dbReference type="Pfam" id="PF18962"/>
    </source>
</evidence>
<evidence type="ECO:0000256" key="1">
    <source>
        <dbReference type="ARBA" id="ARBA00022729"/>
    </source>
</evidence>
<accession>A0A2W1NG98</accession>
<evidence type="ECO:0000313" key="4">
    <source>
        <dbReference type="EMBL" id="PZE17056.1"/>
    </source>
</evidence>
<dbReference type="InterPro" id="IPR026444">
    <property type="entry name" value="Secre_tail"/>
</dbReference>
<dbReference type="NCBIfam" id="TIGR04183">
    <property type="entry name" value="Por_Secre_tail"/>
    <property type="match status" value="1"/>
</dbReference>
<name>A0A2W1NG98_9FLAO</name>
<evidence type="ECO:0000256" key="2">
    <source>
        <dbReference type="SAM" id="SignalP"/>
    </source>
</evidence>
<protein>
    <recommendedName>
        <fullName evidence="3">Secretion system C-terminal sorting domain-containing protein</fullName>
    </recommendedName>
</protein>
<feature type="domain" description="Secretion system C-terminal sorting" evidence="3">
    <location>
        <begin position="360"/>
        <end position="431"/>
    </location>
</feature>
<dbReference type="Proteomes" id="UP000249248">
    <property type="component" value="Unassembled WGS sequence"/>
</dbReference>
<dbReference type="Gene3D" id="2.130.10.10">
    <property type="entry name" value="YVTN repeat-like/Quinoprotein amine dehydrogenase"/>
    <property type="match status" value="1"/>
</dbReference>
<sequence>MKKKILSLIILVLSNLGFSQWDIQSNIFFSKIQVTNYDTIYAYAGNLGIMKTTDNALTWNNAFPNSVLDFTFKNSDTGLTIKNDTIYKTLDGSSSWQYSTTLNSNPIIKKVICSRDSSTFFVYGANFYWTGNPPANILQKTTDNGNSWSQITLPSPIIGTETLYLQSMIALDEQNLYLYYRAAPSGVNYELKSFDGGINWEPYIISPIMDYIVSNDIKYAHYNNFFLKTVDAGQVWDTIQISTNANIIVEVDFIDENFGAVVCTTFVDSVQWIYRTCDGGYSWSSDTVNIPINSNYLFGPTDLDLYAYNYGFIGTFRLDTSLSHLLILNNVVPDSTDCTYIPSDTTSGLNSFSKNSKIEIFPNPSIGLINIKLKSSEEVNIQIANTKGQIVYNNNHINSNGLIHIDLDLLQGLYIIIIKDSLNLVTKKFVIK</sequence>
<comment type="caution">
    <text evidence="4">The sequence shown here is derived from an EMBL/GenBank/DDBJ whole genome shotgun (WGS) entry which is preliminary data.</text>
</comment>
<dbReference type="RefSeq" id="WP_111063180.1">
    <property type="nucleotide sequence ID" value="NZ_JBHUCU010000032.1"/>
</dbReference>
<organism evidence="4 5">
    <name type="scientific">Putridiphycobacter roseus</name>
    <dbReference type="NCBI Taxonomy" id="2219161"/>
    <lineage>
        <taxon>Bacteria</taxon>
        <taxon>Pseudomonadati</taxon>
        <taxon>Bacteroidota</taxon>
        <taxon>Flavobacteriia</taxon>
        <taxon>Flavobacteriales</taxon>
        <taxon>Crocinitomicaceae</taxon>
        <taxon>Putridiphycobacter</taxon>
    </lineage>
</organism>
<feature type="signal peptide" evidence="2">
    <location>
        <begin position="1"/>
        <end position="19"/>
    </location>
</feature>
<dbReference type="SUPFAM" id="SSF110296">
    <property type="entry name" value="Oligoxyloglucan reducing end-specific cellobiohydrolase"/>
    <property type="match status" value="1"/>
</dbReference>
<feature type="chain" id="PRO_5016146462" description="Secretion system C-terminal sorting domain-containing protein" evidence="2">
    <location>
        <begin position="20"/>
        <end position="432"/>
    </location>
</feature>
<keyword evidence="5" id="KW-1185">Reference proteome</keyword>
<dbReference type="InterPro" id="IPR015943">
    <property type="entry name" value="WD40/YVTN_repeat-like_dom_sf"/>
</dbReference>
<dbReference type="OrthoDB" id="610388at2"/>
<dbReference type="EMBL" id="QKSB01000005">
    <property type="protein sequence ID" value="PZE17056.1"/>
    <property type="molecule type" value="Genomic_DNA"/>
</dbReference>
<gene>
    <name evidence="4" type="ORF">DNU06_09935</name>
</gene>
<dbReference type="AlphaFoldDB" id="A0A2W1NG98"/>
<proteinExistence type="predicted"/>